<keyword evidence="2 3" id="KW-0456">Lyase</keyword>
<dbReference type="GO" id="GO:0000214">
    <property type="term" value="C:tRNA-intron endonuclease complex"/>
    <property type="evidence" value="ECO:0007669"/>
    <property type="project" value="TreeGrafter"/>
</dbReference>
<dbReference type="CDD" id="cd22363">
    <property type="entry name" value="tRNA-intron_lyase_C"/>
    <property type="match status" value="1"/>
</dbReference>
<evidence type="ECO:0000256" key="1">
    <source>
        <dbReference type="ARBA" id="ARBA00022694"/>
    </source>
</evidence>
<feature type="region of interest" description="Disordered" evidence="4">
    <location>
        <begin position="134"/>
        <end position="153"/>
    </location>
</feature>
<dbReference type="InterPro" id="IPR006676">
    <property type="entry name" value="tRNA_splic"/>
</dbReference>
<dbReference type="Proteomes" id="UP000747542">
    <property type="component" value="Unassembled WGS sequence"/>
</dbReference>
<evidence type="ECO:0000313" key="6">
    <source>
        <dbReference type="EMBL" id="KAG7158467.1"/>
    </source>
</evidence>
<dbReference type="EMBL" id="JAHLQT010035076">
    <property type="protein sequence ID" value="KAG7158467.1"/>
    <property type="molecule type" value="Genomic_DNA"/>
</dbReference>
<dbReference type="PANTHER" id="PTHR21227:SF0">
    <property type="entry name" value="TRNA-SPLICING ENDONUCLEASE SUBUNIT SEN2"/>
    <property type="match status" value="1"/>
</dbReference>
<organism evidence="6 7">
    <name type="scientific">Homarus americanus</name>
    <name type="common">American lobster</name>
    <dbReference type="NCBI Taxonomy" id="6706"/>
    <lineage>
        <taxon>Eukaryota</taxon>
        <taxon>Metazoa</taxon>
        <taxon>Ecdysozoa</taxon>
        <taxon>Arthropoda</taxon>
        <taxon>Crustacea</taxon>
        <taxon>Multicrustacea</taxon>
        <taxon>Malacostraca</taxon>
        <taxon>Eumalacostraca</taxon>
        <taxon>Eucarida</taxon>
        <taxon>Decapoda</taxon>
        <taxon>Pleocyemata</taxon>
        <taxon>Astacidea</taxon>
        <taxon>Nephropoidea</taxon>
        <taxon>Nephropidae</taxon>
        <taxon>Homarus</taxon>
    </lineage>
</organism>
<name>A0A8J5MPB9_HOMAM</name>
<dbReference type="GO" id="GO:0000379">
    <property type="term" value="P:tRNA-type intron splice site recognition and cleavage"/>
    <property type="evidence" value="ECO:0007669"/>
    <property type="project" value="TreeGrafter"/>
</dbReference>
<keyword evidence="6" id="KW-0378">Hydrolase</keyword>
<dbReference type="EC" id="4.6.1.16" evidence="3"/>
<evidence type="ECO:0000313" key="7">
    <source>
        <dbReference type="Proteomes" id="UP000747542"/>
    </source>
</evidence>
<evidence type="ECO:0000256" key="4">
    <source>
        <dbReference type="SAM" id="MobiDB-lite"/>
    </source>
</evidence>
<dbReference type="PIRSF" id="PIRSF011789">
    <property type="entry name" value="tRNA_splic_SEN2"/>
    <property type="match status" value="1"/>
</dbReference>
<gene>
    <name evidence="6" type="primary">Tsen2-L</name>
    <name evidence="6" type="ORF">Hamer_G019483</name>
</gene>
<dbReference type="AlphaFoldDB" id="A0A8J5MPB9"/>
<feature type="domain" description="tRNA intron endonuclease catalytic" evidence="5">
    <location>
        <begin position="264"/>
        <end position="353"/>
    </location>
</feature>
<feature type="compositionally biased region" description="Basic and acidic residues" evidence="4">
    <location>
        <begin position="142"/>
        <end position="151"/>
    </location>
</feature>
<evidence type="ECO:0000259" key="5">
    <source>
        <dbReference type="Pfam" id="PF01974"/>
    </source>
</evidence>
<protein>
    <recommendedName>
        <fullName evidence="3">tRNA-splicing endonuclease subunit Sen2</fullName>
        <ecNumber evidence="3">4.6.1.16</ecNumber>
    </recommendedName>
</protein>
<dbReference type="NCBIfam" id="TIGR00324">
    <property type="entry name" value="endA"/>
    <property type="match status" value="1"/>
</dbReference>
<dbReference type="PANTHER" id="PTHR21227">
    <property type="entry name" value="TRNA-SPLICING ENDONUCLEASE SUBUNIT SEN2"/>
    <property type="match status" value="1"/>
</dbReference>
<dbReference type="GO" id="GO:0000213">
    <property type="term" value="F:tRNA-intron lyase activity"/>
    <property type="evidence" value="ECO:0007669"/>
    <property type="project" value="InterPro"/>
</dbReference>
<proteinExistence type="inferred from homology"/>
<accession>A0A8J5MPB9</accession>
<sequence>MSCVAPGKSSTMVSLPPPRKKIRVNEELGNPLPVPIGSSSGLLLSPATWHYYSAVYEDGIITVYDPEHAASLWHNGYFGHGKIDGPDDDYRFQRKKRWKLMKVDGLKGGSWLKGLQKKSTFDVEMKNIPEEDMCTQTDEESADLKRKRDDLSGNEQCYSDNDETCIEEINVLDPEIAGSSKTVLVLNSDQQGTFDDSDPLAHEGYLQLLPEEAMFLSYALGCLVVTHKKQTADKQYHKCSPLKDIFEMTIDQMWSAFVMDDPKFPFKYTVYHHYRSKGWVVKSGLKFGADLILYPVGPPFYHAQFTIMIQCMWSDTLTSDQTSSWREFSWTNISATERISNHVNKTPIICFVLRPRHLTQDKLGRIECLKDLAIQELMLTRWNPKDNEINDVNPH</sequence>
<keyword evidence="1 3" id="KW-0819">tRNA processing</keyword>
<comment type="function">
    <text evidence="3">Constitutes one of the two catalytic subunit of the tRNA-splicing endonuclease complex, a complex responsible for identification and cleavage of the splice sites in pre-tRNA. It cleaves pre-tRNA at the 5'- and 3'-splice sites to release the intron. The products are an intron and two tRNA half-molecules bearing 2',3'-cyclic phosphate and 5'-OH termini. There are no conserved sequences at the splice sites, but the intron is invariably located at the same site in the gene, placing the splice sites an invariant distance from the constant structural features of the tRNA body.</text>
</comment>
<keyword evidence="7" id="KW-1185">Reference proteome</keyword>
<dbReference type="InterPro" id="IPR016589">
    <property type="entry name" value="tRNA_splic_SEN2"/>
</dbReference>
<keyword evidence="6" id="KW-0540">Nuclease</keyword>
<comment type="similarity">
    <text evidence="3">Belongs to the tRNA-intron endonuclease family.</text>
</comment>
<comment type="caution">
    <text evidence="6">The sequence shown here is derived from an EMBL/GenBank/DDBJ whole genome shotgun (WGS) entry which is preliminary data.</text>
</comment>
<reference evidence="6" key="1">
    <citation type="journal article" date="2021" name="Sci. Adv.">
        <title>The American lobster genome reveals insights on longevity, neural, and immune adaptations.</title>
        <authorList>
            <person name="Polinski J.M."/>
            <person name="Zimin A.V."/>
            <person name="Clark K.F."/>
            <person name="Kohn A.B."/>
            <person name="Sadowski N."/>
            <person name="Timp W."/>
            <person name="Ptitsyn A."/>
            <person name="Khanna P."/>
            <person name="Romanova D.Y."/>
            <person name="Williams P."/>
            <person name="Greenwood S.J."/>
            <person name="Moroz L.L."/>
            <person name="Walt D.R."/>
            <person name="Bodnar A.G."/>
        </authorList>
    </citation>
    <scope>NUCLEOTIDE SEQUENCE</scope>
    <source>
        <strain evidence="6">GMGI-L3</strain>
    </source>
</reference>
<evidence type="ECO:0000256" key="3">
    <source>
        <dbReference type="PIRNR" id="PIRNR011789"/>
    </source>
</evidence>
<dbReference type="Pfam" id="PF01974">
    <property type="entry name" value="tRNA_int_endo"/>
    <property type="match status" value="1"/>
</dbReference>
<dbReference type="OrthoDB" id="10249562at2759"/>
<evidence type="ECO:0000256" key="2">
    <source>
        <dbReference type="ARBA" id="ARBA00023239"/>
    </source>
</evidence>
<keyword evidence="6" id="KW-0255">Endonuclease</keyword>
<dbReference type="GO" id="GO:0005737">
    <property type="term" value="C:cytoplasm"/>
    <property type="evidence" value="ECO:0007669"/>
    <property type="project" value="TreeGrafter"/>
</dbReference>
<dbReference type="InterPro" id="IPR006677">
    <property type="entry name" value="tRNA_intron_Endonuc_cat-like"/>
</dbReference>